<dbReference type="RefSeq" id="XP_009029367.1">
    <property type="nucleotide sequence ID" value="XM_009031119.1"/>
</dbReference>
<reference evidence="4 6" key="2">
    <citation type="journal article" date="2013" name="Nature">
        <title>Insights into bilaterian evolution from three spiralian genomes.</title>
        <authorList>
            <person name="Simakov O."/>
            <person name="Marletaz F."/>
            <person name="Cho S.J."/>
            <person name="Edsinger-Gonzales E."/>
            <person name="Havlak P."/>
            <person name="Hellsten U."/>
            <person name="Kuo D.H."/>
            <person name="Larsson T."/>
            <person name="Lv J."/>
            <person name="Arendt D."/>
            <person name="Savage R."/>
            <person name="Osoegawa K."/>
            <person name="de Jong P."/>
            <person name="Grimwood J."/>
            <person name="Chapman J.A."/>
            <person name="Shapiro H."/>
            <person name="Aerts A."/>
            <person name="Otillar R.P."/>
            <person name="Terry A.Y."/>
            <person name="Boore J.L."/>
            <person name="Grigoriev I.V."/>
            <person name="Lindberg D.R."/>
            <person name="Seaver E.C."/>
            <person name="Weisblat D.A."/>
            <person name="Putnam N.H."/>
            <person name="Rokhsar D.S."/>
        </authorList>
    </citation>
    <scope>NUCLEOTIDE SEQUENCE</scope>
</reference>
<dbReference type="FunFam" id="3.40.50.720:FF:000495">
    <property type="entry name" value="3 hydroxysteroid dehydrogenase, putative"/>
    <property type="match status" value="1"/>
</dbReference>
<keyword evidence="1 2" id="KW-0560">Oxidoreductase</keyword>
<dbReference type="EMBL" id="AMQM01007572">
    <property type="status" value="NOT_ANNOTATED_CDS"/>
    <property type="molecule type" value="Genomic_DNA"/>
</dbReference>
<dbReference type="PANTHER" id="PTHR10366">
    <property type="entry name" value="NAD DEPENDENT EPIMERASE/DEHYDRATASE"/>
    <property type="match status" value="1"/>
</dbReference>
<reference evidence="5" key="3">
    <citation type="submission" date="2015-06" db="UniProtKB">
        <authorList>
            <consortium name="EnsemblMetazoa"/>
        </authorList>
    </citation>
    <scope>IDENTIFICATION</scope>
</reference>
<name>T1G7C5_HELRO</name>
<dbReference type="GeneID" id="20216972"/>
<evidence type="ECO:0000313" key="4">
    <source>
        <dbReference type="EMBL" id="ESN92520.1"/>
    </source>
</evidence>
<dbReference type="GO" id="GO:0016616">
    <property type="term" value="F:oxidoreductase activity, acting on the CH-OH group of donors, NAD or NADP as acceptor"/>
    <property type="evidence" value="ECO:0000318"/>
    <property type="project" value="GO_Central"/>
</dbReference>
<dbReference type="HOGENOM" id="CLU_007383_6_3_1"/>
<dbReference type="PANTHER" id="PTHR10366:SF853">
    <property type="entry name" value="GH25466P"/>
    <property type="match status" value="1"/>
</dbReference>
<dbReference type="InterPro" id="IPR036291">
    <property type="entry name" value="NAD(P)-bd_dom_sf"/>
</dbReference>
<proteinExistence type="inferred from homology"/>
<dbReference type="EnsemblMetazoa" id="HelroT89375">
    <property type="protein sequence ID" value="HelroP89375"/>
    <property type="gene ID" value="HelroG89375"/>
</dbReference>
<evidence type="ECO:0000256" key="2">
    <source>
        <dbReference type="RuleBase" id="RU004475"/>
    </source>
</evidence>
<dbReference type="CTD" id="20216972"/>
<evidence type="ECO:0000259" key="3">
    <source>
        <dbReference type="Pfam" id="PF01073"/>
    </source>
</evidence>
<organism evidence="5 6">
    <name type="scientific">Helobdella robusta</name>
    <name type="common">Californian leech</name>
    <dbReference type="NCBI Taxonomy" id="6412"/>
    <lineage>
        <taxon>Eukaryota</taxon>
        <taxon>Metazoa</taxon>
        <taxon>Spiralia</taxon>
        <taxon>Lophotrochozoa</taxon>
        <taxon>Annelida</taxon>
        <taxon>Clitellata</taxon>
        <taxon>Hirudinea</taxon>
        <taxon>Rhynchobdellida</taxon>
        <taxon>Glossiphoniidae</taxon>
        <taxon>Helobdella</taxon>
    </lineage>
</organism>
<dbReference type="STRING" id="6412.T1G7C5"/>
<dbReference type="OrthoDB" id="2735536at2759"/>
<dbReference type="eggNOG" id="KOG1430">
    <property type="taxonomic scope" value="Eukaryota"/>
</dbReference>
<dbReference type="Pfam" id="PF01073">
    <property type="entry name" value="3Beta_HSD"/>
    <property type="match status" value="1"/>
</dbReference>
<dbReference type="FunCoup" id="T1G7C5">
    <property type="interactions" value="20"/>
</dbReference>
<protein>
    <recommendedName>
        <fullName evidence="3">3-beta hydroxysteroid dehydrogenase/isomerase domain-containing protein</fullName>
    </recommendedName>
</protein>
<reference evidence="6" key="1">
    <citation type="submission" date="2012-12" db="EMBL/GenBank/DDBJ databases">
        <authorList>
            <person name="Hellsten U."/>
            <person name="Grimwood J."/>
            <person name="Chapman J.A."/>
            <person name="Shapiro H."/>
            <person name="Aerts A."/>
            <person name="Otillar R.P."/>
            <person name="Terry A.Y."/>
            <person name="Boore J.L."/>
            <person name="Simakov O."/>
            <person name="Marletaz F."/>
            <person name="Cho S.-J."/>
            <person name="Edsinger-Gonzales E."/>
            <person name="Havlak P."/>
            <person name="Kuo D.-H."/>
            <person name="Larsson T."/>
            <person name="Lv J."/>
            <person name="Arendt D."/>
            <person name="Savage R."/>
            <person name="Osoegawa K."/>
            <person name="de Jong P."/>
            <person name="Lindberg D.R."/>
            <person name="Seaver E.C."/>
            <person name="Weisblat D.A."/>
            <person name="Putnam N.H."/>
            <person name="Grigoriev I.V."/>
            <person name="Rokhsar D.S."/>
        </authorList>
    </citation>
    <scope>NUCLEOTIDE SEQUENCE</scope>
</reference>
<dbReference type="Gene3D" id="3.40.50.720">
    <property type="entry name" value="NAD(P)-binding Rossmann-like Domain"/>
    <property type="match status" value="1"/>
</dbReference>
<keyword evidence="6" id="KW-1185">Reference proteome</keyword>
<dbReference type="AlphaFoldDB" id="T1G7C5"/>
<dbReference type="Proteomes" id="UP000015101">
    <property type="component" value="Unassembled WGS sequence"/>
</dbReference>
<dbReference type="InterPro" id="IPR050425">
    <property type="entry name" value="NAD(P)_dehydrat-like"/>
</dbReference>
<comment type="similarity">
    <text evidence="2">Belongs to the 3-beta-HSD family.</text>
</comment>
<dbReference type="InterPro" id="IPR002225">
    <property type="entry name" value="3Beta_OHSteriod_DH/Estase"/>
</dbReference>
<evidence type="ECO:0000313" key="5">
    <source>
        <dbReference type="EnsemblMetazoa" id="HelroP89375"/>
    </source>
</evidence>
<dbReference type="OMA" id="GGKFYFV"/>
<evidence type="ECO:0000256" key="1">
    <source>
        <dbReference type="ARBA" id="ARBA00023002"/>
    </source>
</evidence>
<dbReference type="SUPFAM" id="SSF51735">
    <property type="entry name" value="NAD(P)-binding Rossmann-fold domains"/>
    <property type="match status" value="1"/>
</dbReference>
<dbReference type="KEGG" id="hro:HELRODRAFT_89375"/>
<gene>
    <name evidence="5" type="primary">20216972</name>
    <name evidence="4" type="ORF">HELRODRAFT_89375</name>
</gene>
<sequence length="370" mass="41514">IGNKTKPEVVLISGSSGFVGQHVVKSLQHYSENVREIVLFDVKPYRNRLKHSTEIPMRQIIGDVTKLDEVRRALKGVDSVVHTAGLVEFGSCPDVERLMEVNVKGTANIIQASVENKVSRLVYTSSVDVVIGFEELVDVTEGDCPTPAKLLFEGYPESKRQAENLVLKAHGRVLVNNYDDDYGESKKYLSTLSLRPSVLYGEEDPYYVTSGLKSAQKNNGVLYRVGDGSAVFQQAYAGNIAYAHVCALAALARDCNLGGRAFFVTDDTPCLNSFAFMQNFLPLYGYRLSDWYIPYPAAYSLFWVFDVFIRILKPVFKLNTDINLASIIYVNKTFTFNRRACEDVIGYKPIYSPEESIERSKKYYSSCLDD</sequence>
<evidence type="ECO:0000313" key="6">
    <source>
        <dbReference type="Proteomes" id="UP000015101"/>
    </source>
</evidence>
<dbReference type="EMBL" id="KB097640">
    <property type="protein sequence ID" value="ESN92520.1"/>
    <property type="molecule type" value="Genomic_DNA"/>
</dbReference>
<accession>T1G7C5</accession>
<feature type="domain" description="3-beta hydroxysteroid dehydrogenase/isomerase" evidence="3">
    <location>
        <begin position="11"/>
        <end position="291"/>
    </location>
</feature>
<dbReference type="InParanoid" id="T1G7C5"/>
<dbReference type="GO" id="GO:0006694">
    <property type="term" value="P:steroid biosynthetic process"/>
    <property type="evidence" value="ECO:0007669"/>
    <property type="project" value="InterPro"/>
</dbReference>